<feature type="compositionally biased region" description="Polar residues" evidence="1">
    <location>
        <begin position="86"/>
        <end position="97"/>
    </location>
</feature>
<evidence type="ECO:0000313" key="2">
    <source>
        <dbReference type="EMBL" id="KAI5316169.1"/>
    </source>
</evidence>
<feature type="region of interest" description="Disordered" evidence="1">
    <location>
        <begin position="70"/>
        <end position="98"/>
    </location>
</feature>
<evidence type="ECO:0000256" key="1">
    <source>
        <dbReference type="SAM" id="MobiDB-lite"/>
    </source>
</evidence>
<feature type="compositionally biased region" description="Basic and acidic residues" evidence="1">
    <location>
        <begin position="7"/>
        <end position="19"/>
    </location>
</feature>
<reference evidence="2 3" key="1">
    <citation type="journal article" date="2022" name="G3 (Bethesda)">
        <title>Whole-genome sequence and methylome profiling of the almond [Prunus dulcis (Mill.) D.A. Webb] cultivar 'Nonpareil'.</title>
        <authorList>
            <person name="D'Amico-Willman K.M."/>
            <person name="Ouma W.Z."/>
            <person name="Meulia T."/>
            <person name="Sideli G.M."/>
            <person name="Gradziel T.M."/>
            <person name="Fresnedo-Ramirez J."/>
        </authorList>
    </citation>
    <scope>NUCLEOTIDE SEQUENCE [LARGE SCALE GENOMIC DNA]</scope>
    <source>
        <strain evidence="2">Clone GOH B32 T37-40</strain>
    </source>
</reference>
<proteinExistence type="predicted"/>
<protein>
    <submittedName>
        <fullName evidence="2">Uncharacterized protein</fullName>
    </submittedName>
</protein>
<dbReference type="EMBL" id="JAJFAZ020000008">
    <property type="protein sequence ID" value="KAI5316169.1"/>
    <property type="molecule type" value="Genomic_DNA"/>
</dbReference>
<gene>
    <name evidence="2" type="ORF">L3X38_045345</name>
</gene>
<organism evidence="2 3">
    <name type="scientific">Prunus dulcis</name>
    <name type="common">Almond</name>
    <name type="synonym">Amygdalus dulcis</name>
    <dbReference type="NCBI Taxonomy" id="3755"/>
    <lineage>
        <taxon>Eukaryota</taxon>
        <taxon>Viridiplantae</taxon>
        <taxon>Streptophyta</taxon>
        <taxon>Embryophyta</taxon>
        <taxon>Tracheophyta</taxon>
        <taxon>Spermatophyta</taxon>
        <taxon>Magnoliopsida</taxon>
        <taxon>eudicotyledons</taxon>
        <taxon>Gunneridae</taxon>
        <taxon>Pentapetalae</taxon>
        <taxon>rosids</taxon>
        <taxon>fabids</taxon>
        <taxon>Rosales</taxon>
        <taxon>Rosaceae</taxon>
        <taxon>Amygdaloideae</taxon>
        <taxon>Amygdaleae</taxon>
        <taxon>Prunus</taxon>
    </lineage>
</organism>
<name>A0AAD4V0D8_PRUDU</name>
<accession>A0AAD4V0D8</accession>
<dbReference type="AlphaFoldDB" id="A0AAD4V0D8"/>
<keyword evidence="3" id="KW-1185">Reference proteome</keyword>
<evidence type="ECO:0000313" key="3">
    <source>
        <dbReference type="Proteomes" id="UP001054821"/>
    </source>
</evidence>
<dbReference type="Proteomes" id="UP001054821">
    <property type="component" value="Chromosome 8"/>
</dbReference>
<feature type="region of interest" description="Disordered" evidence="1">
    <location>
        <begin position="1"/>
        <end position="28"/>
    </location>
</feature>
<sequence length="217" mass="23789">MFGRNRGLAERQGPAEKKIPHPKNSQSTLAVEQGLNRSCCGLTKLGMVRAALAEPTLLALVRSIASKCQNQRPRTLPNPRRAAEASFNSQNPFQPTLPNGKGSVKIEGRAQNFPPYCPCRNGKAIAHPFRTARPALLEFSTPLPNGKGYPTGEDTLAEPEKTLAKNFFNHPCRMARAAQQEDSSPKPLECPLPIGTFWLNHVNLRQLSSCRPAQTQS</sequence>
<comment type="caution">
    <text evidence="2">The sequence shown here is derived from an EMBL/GenBank/DDBJ whole genome shotgun (WGS) entry which is preliminary data.</text>
</comment>